<evidence type="ECO:0000256" key="1">
    <source>
        <dbReference type="ARBA" id="ARBA00004141"/>
    </source>
</evidence>
<organism evidence="9 10">
    <name type="scientific">Streptomyces bambusae</name>
    <dbReference type="NCBI Taxonomy" id="1550616"/>
    <lineage>
        <taxon>Bacteria</taxon>
        <taxon>Bacillati</taxon>
        <taxon>Actinomycetota</taxon>
        <taxon>Actinomycetes</taxon>
        <taxon>Kitasatosporales</taxon>
        <taxon>Streptomycetaceae</taxon>
        <taxon>Streptomyces</taxon>
    </lineage>
</organism>
<sequence length="286" mass="30262">MSSVTTTPTRTPSGAATGGGPQGPADDGRIGLRAHLRHIGALSRRYALQIKADPESMFEVVLMPIVFVLLFTFVFGGAISGSGNQDVYVNYLVPGLMAMMGLNIAMAVGTGVNDDFKKGVMDRFRAMPIARSSVLIAKIVVEIGRMLIAMAIMLGMGFALGLTLHGSVLQLLAAVGLSLVFGASLMWIFILLGLTLQTAQAVQGMAMMVLMPLQFGSSIFAPTTSMPGWLQSFTNVNPLSNLADAARHLINNEGPVAQPVMVTLAWAVGITLVTAPLAVRKFRNKT</sequence>
<evidence type="ECO:0000313" key="10">
    <source>
        <dbReference type="Proteomes" id="UP000812013"/>
    </source>
</evidence>
<keyword evidence="2 6" id="KW-0812">Transmembrane</keyword>
<dbReference type="InterPro" id="IPR047817">
    <property type="entry name" value="ABC2_TM_bact-type"/>
</dbReference>
<feature type="transmembrane region" description="Helical" evidence="6">
    <location>
        <begin position="260"/>
        <end position="279"/>
    </location>
</feature>
<dbReference type="RefSeq" id="WP_219670339.1">
    <property type="nucleotide sequence ID" value="NZ_WTFF01000253.1"/>
</dbReference>
<dbReference type="PIRSF" id="PIRSF006648">
    <property type="entry name" value="DrrB"/>
    <property type="match status" value="1"/>
</dbReference>
<dbReference type="InterPro" id="IPR000412">
    <property type="entry name" value="ABC_2_transport"/>
</dbReference>
<evidence type="ECO:0000256" key="5">
    <source>
        <dbReference type="ARBA" id="ARBA00023251"/>
    </source>
</evidence>
<feature type="region of interest" description="Disordered" evidence="7">
    <location>
        <begin position="1"/>
        <end position="27"/>
    </location>
</feature>
<comment type="similarity">
    <text evidence="6">Belongs to the ABC-2 integral membrane protein family.</text>
</comment>
<gene>
    <name evidence="9" type="ORF">GPJ59_27085</name>
</gene>
<feature type="transmembrane region" description="Helical" evidence="6">
    <location>
        <begin position="91"/>
        <end position="113"/>
    </location>
</feature>
<dbReference type="PANTHER" id="PTHR43229:SF2">
    <property type="entry name" value="NODULATION PROTEIN J"/>
    <property type="match status" value="1"/>
</dbReference>
<evidence type="ECO:0000256" key="3">
    <source>
        <dbReference type="ARBA" id="ARBA00022989"/>
    </source>
</evidence>
<evidence type="ECO:0000256" key="7">
    <source>
        <dbReference type="SAM" id="MobiDB-lite"/>
    </source>
</evidence>
<feature type="transmembrane region" description="Helical" evidence="6">
    <location>
        <begin position="168"/>
        <end position="194"/>
    </location>
</feature>
<keyword evidence="3 6" id="KW-1133">Transmembrane helix</keyword>
<proteinExistence type="inferred from homology"/>
<keyword evidence="4 6" id="KW-0472">Membrane</keyword>
<feature type="transmembrane region" description="Helical" evidence="6">
    <location>
        <begin position="201"/>
        <end position="221"/>
    </location>
</feature>
<dbReference type="PROSITE" id="PS51012">
    <property type="entry name" value="ABC_TM2"/>
    <property type="match status" value="1"/>
</dbReference>
<dbReference type="PANTHER" id="PTHR43229">
    <property type="entry name" value="NODULATION PROTEIN J"/>
    <property type="match status" value="1"/>
</dbReference>
<feature type="domain" description="ABC transmembrane type-2" evidence="8">
    <location>
        <begin position="55"/>
        <end position="285"/>
    </location>
</feature>
<keyword evidence="5" id="KW-0046">Antibiotic resistance</keyword>
<comment type="caution">
    <text evidence="9">The sequence shown here is derived from an EMBL/GenBank/DDBJ whole genome shotgun (WGS) entry which is preliminary data.</text>
</comment>
<evidence type="ECO:0000259" key="8">
    <source>
        <dbReference type="PROSITE" id="PS51012"/>
    </source>
</evidence>
<reference evidence="9 10" key="1">
    <citation type="submission" date="2019-12" db="EMBL/GenBank/DDBJ databases">
        <title>Genome sequence of Streptomyces bambusae.</title>
        <authorList>
            <person name="Bansal K."/>
            <person name="Choksket S."/>
            <person name="Korpole S."/>
            <person name="Patil P.B."/>
        </authorList>
    </citation>
    <scope>NUCLEOTIDE SEQUENCE [LARGE SCALE GENOMIC DNA]</scope>
    <source>
        <strain evidence="9 10">SK60</strain>
    </source>
</reference>
<evidence type="ECO:0000256" key="6">
    <source>
        <dbReference type="RuleBase" id="RU361157"/>
    </source>
</evidence>
<name>A0ABS6ZDE3_9ACTN</name>
<dbReference type="EMBL" id="WTFF01000253">
    <property type="protein sequence ID" value="MBW5485439.1"/>
    <property type="molecule type" value="Genomic_DNA"/>
</dbReference>
<evidence type="ECO:0000313" key="9">
    <source>
        <dbReference type="EMBL" id="MBW5485439.1"/>
    </source>
</evidence>
<dbReference type="Pfam" id="PF01061">
    <property type="entry name" value="ABC2_membrane"/>
    <property type="match status" value="1"/>
</dbReference>
<comment type="subcellular location">
    <subcellularLocation>
        <location evidence="6">Cell membrane</location>
        <topology evidence="6">Multi-pass membrane protein</topology>
    </subcellularLocation>
    <subcellularLocation>
        <location evidence="1">Membrane</location>
        <topology evidence="1">Multi-pass membrane protein</topology>
    </subcellularLocation>
</comment>
<protein>
    <recommendedName>
        <fullName evidence="6">Transport permease protein</fullName>
    </recommendedName>
</protein>
<evidence type="ECO:0000256" key="2">
    <source>
        <dbReference type="ARBA" id="ARBA00022692"/>
    </source>
</evidence>
<dbReference type="InterPro" id="IPR051784">
    <property type="entry name" value="Nod_factor_ABC_transporter"/>
</dbReference>
<keyword evidence="10" id="KW-1185">Reference proteome</keyword>
<feature type="compositionally biased region" description="Low complexity" evidence="7">
    <location>
        <begin position="1"/>
        <end position="15"/>
    </location>
</feature>
<dbReference type="InterPro" id="IPR013525">
    <property type="entry name" value="ABC2_TM"/>
</dbReference>
<feature type="transmembrane region" description="Helical" evidence="6">
    <location>
        <begin position="60"/>
        <end position="79"/>
    </location>
</feature>
<evidence type="ECO:0000256" key="4">
    <source>
        <dbReference type="ARBA" id="ARBA00023136"/>
    </source>
</evidence>
<keyword evidence="6" id="KW-1003">Cell membrane</keyword>
<keyword evidence="6" id="KW-0813">Transport</keyword>
<feature type="transmembrane region" description="Helical" evidence="6">
    <location>
        <begin position="134"/>
        <end position="162"/>
    </location>
</feature>
<accession>A0ABS6ZDE3</accession>
<dbReference type="Proteomes" id="UP000812013">
    <property type="component" value="Unassembled WGS sequence"/>
</dbReference>